<dbReference type="AlphaFoldDB" id="A0A6G0T819"/>
<protein>
    <submittedName>
        <fullName evidence="1">Uncharacterized protein</fullName>
    </submittedName>
</protein>
<organism evidence="1 2">
    <name type="scientific">Aphis glycines</name>
    <name type="common">Soybean aphid</name>
    <dbReference type="NCBI Taxonomy" id="307491"/>
    <lineage>
        <taxon>Eukaryota</taxon>
        <taxon>Metazoa</taxon>
        <taxon>Ecdysozoa</taxon>
        <taxon>Arthropoda</taxon>
        <taxon>Hexapoda</taxon>
        <taxon>Insecta</taxon>
        <taxon>Pterygota</taxon>
        <taxon>Neoptera</taxon>
        <taxon>Paraneoptera</taxon>
        <taxon>Hemiptera</taxon>
        <taxon>Sternorrhyncha</taxon>
        <taxon>Aphidomorpha</taxon>
        <taxon>Aphidoidea</taxon>
        <taxon>Aphididae</taxon>
        <taxon>Aphidini</taxon>
        <taxon>Aphis</taxon>
        <taxon>Aphis</taxon>
    </lineage>
</organism>
<evidence type="ECO:0000313" key="1">
    <source>
        <dbReference type="EMBL" id="KAE9527393.1"/>
    </source>
</evidence>
<dbReference type="Proteomes" id="UP000475862">
    <property type="component" value="Unassembled WGS sequence"/>
</dbReference>
<gene>
    <name evidence="1" type="ORF">AGLY_013091</name>
</gene>
<evidence type="ECO:0000313" key="2">
    <source>
        <dbReference type="Proteomes" id="UP000475862"/>
    </source>
</evidence>
<comment type="caution">
    <text evidence="1">The sequence shown here is derived from an EMBL/GenBank/DDBJ whole genome shotgun (WGS) entry which is preliminary data.</text>
</comment>
<sequence length="188" mass="21944">MVKTSDAIHSDLQVTTYKNWLQNIKKLTIKNDQDTLNDYTFLLIANHSAIVCGQNLGHLYLSVCMHMLISFQKFSRINLISSIVTTGWQCTVTTAWGPRSSYNLLELPDKANPTASAIRLIKKMYGPLLIGFIHIKKYDDEILSFTEQCSPLVFKNKFKIYNNKKQYQLVQTFKYIKIQRYEWYDKND</sequence>
<reference evidence="1 2" key="1">
    <citation type="submission" date="2019-08" db="EMBL/GenBank/DDBJ databases">
        <title>The genome of the soybean aphid Biotype 1, its phylome, world population structure and adaptation to the North American continent.</title>
        <authorList>
            <person name="Giordano R."/>
            <person name="Donthu R.K."/>
            <person name="Hernandez A.G."/>
            <person name="Wright C.L."/>
            <person name="Zimin A.V."/>
        </authorList>
    </citation>
    <scope>NUCLEOTIDE SEQUENCE [LARGE SCALE GENOMIC DNA]</scope>
    <source>
        <tissue evidence="1">Whole aphids</tissue>
    </source>
</reference>
<accession>A0A6G0T819</accession>
<name>A0A6G0T819_APHGL</name>
<proteinExistence type="predicted"/>
<keyword evidence="2" id="KW-1185">Reference proteome</keyword>
<dbReference type="EMBL" id="VYZN01000053">
    <property type="protein sequence ID" value="KAE9527393.1"/>
    <property type="molecule type" value="Genomic_DNA"/>
</dbReference>